<evidence type="ECO:0000313" key="1">
    <source>
        <dbReference type="EMBL" id="RXH53942.1"/>
    </source>
</evidence>
<accession>A0A4Q0SUD9</accession>
<comment type="caution">
    <text evidence="1">The sequence shown here is derived from an EMBL/GenBank/DDBJ whole genome shotgun (WGS) entry which is preliminary data.</text>
</comment>
<reference evidence="2" key="2">
    <citation type="submission" date="2019-02" db="EMBL/GenBank/DDBJ databases">
        <title>Granulicella sibirica sp. nov., a psychrotolerant acidobacterium isolated from an organic soil layer in forested tundra, West Siberia.</title>
        <authorList>
            <person name="Oshkin I.Y."/>
            <person name="Kulichevskaya I.S."/>
            <person name="Rijpstra W.I.C."/>
            <person name="Sinninghe Damste J.S."/>
            <person name="Rakitin A.L."/>
            <person name="Ravin N.V."/>
            <person name="Dedysh S.N."/>
        </authorList>
    </citation>
    <scope>NUCLEOTIDE SEQUENCE [LARGE SCALE GENOMIC DNA]</scope>
    <source>
        <strain evidence="2">AF10</strain>
    </source>
</reference>
<gene>
    <name evidence="1" type="ORF">GRAN_4911</name>
</gene>
<proteinExistence type="predicted"/>
<reference evidence="1 2" key="1">
    <citation type="submission" date="2018-11" db="EMBL/GenBank/DDBJ databases">
        <authorList>
            <person name="Mardanov A.V."/>
            <person name="Ravin N.V."/>
            <person name="Dedysh S.N."/>
        </authorList>
    </citation>
    <scope>NUCLEOTIDE SEQUENCE [LARGE SCALE GENOMIC DNA]</scope>
    <source>
        <strain evidence="1 2">AF10</strain>
    </source>
</reference>
<dbReference type="EMBL" id="RDSM01000006">
    <property type="protein sequence ID" value="RXH53942.1"/>
    <property type="molecule type" value="Genomic_DNA"/>
</dbReference>
<keyword evidence="2" id="KW-1185">Reference proteome</keyword>
<name>A0A4Q0SUD9_9BACT</name>
<protein>
    <submittedName>
        <fullName evidence="1">Serine phosphatase RsbU, regulator of sigma subunit</fullName>
    </submittedName>
</protein>
<organism evidence="1 2">
    <name type="scientific">Granulicella sibirica</name>
    <dbReference type="NCBI Taxonomy" id="2479048"/>
    <lineage>
        <taxon>Bacteria</taxon>
        <taxon>Pseudomonadati</taxon>
        <taxon>Acidobacteriota</taxon>
        <taxon>Terriglobia</taxon>
        <taxon>Terriglobales</taxon>
        <taxon>Acidobacteriaceae</taxon>
        <taxon>Granulicella</taxon>
    </lineage>
</organism>
<dbReference type="Proteomes" id="UP000289437">
    <property type="component" value="Unassembled WGS sequence"/>
</dbReference>
<sequence length="292" mass="31965">MRSWLVSYDPTAAVSPNAVRCGTIKSRSSKTFSYHLELFVVHSLSDTFQFDTFDVCERTRATTALRLLGQASTSMEEAANEVVEYLYRSFQTPFGKPACALIRCFKTHRLGDLPADLREVALRPLGGSPSDEDVLCLTLLATRGDQPEWNTRFGSRGHKAIPLASTAILARAPMIARLVVQFGLDPHSFLNPEPNPSRSSTPQTLRVFHVEEALDSDFIPAQSSFVVPFGIHSVLGFGGLLPSGDLFCILMFSCVHISPETANLFEPLASEVRRALLGPALRPIFSGKAPVV</sequence>
<evidence type="ECO:0000313" key="2">
    <source>
        <dbReference type="Proteomes" id="UP000289437"/>
    </source>
</evidence>
<dbReference type="AlphaFoldDB" id="A0A4Q0SUD9"/>